<evidence type="ECO:0000313" key="3">
    <source>
        <dbReference type="EMBL" id="MBB6127220.1"/>
    </source>
</evidence>
<feature type="signal peptide" evidence="1">
    <location>
        <begin position="1"/>
        <end position="29"/>
    </location>
</feature>
<protein>
    <recommendedName>
        <fullName evidence="2">Polysaccharide lyase 14 domain-containing protein</fullName>
    </recommendedName>
</protein>
<dbReference type="PANTHER" id="PTHR40124:SF1">
    <property type="entry name" value="DISAGGREGATASE RELATED REPEAT PROTEIN"/>
    <property type="match status" value="1"/>
</dbReference>
<keyword evidence="1" id="KW-0732">Signal</keyword>
<name>A0A841J8X7_9SPHI</name>
<organism evidence="3 4">
    <name type="scientific">Mucilaginibacter lappiensis</name>
    <dbReference type="NCBI Taxonomy" id="354630"/>
    <lineage>
        <taxon>Bacteria</taxon>
        <taxon>Pseudomonadati</taxon>
        <taxon>Bacteroidota</taxon>
        <taxon>Sphingobacteriia</taxon>
        <taxon>Sphingobacteriales</taxon>
        <taxon>Sphingobacteriaceae</taxon>
        <taxon>Mucilaginibacter</taxon>
    </lineage>
</organism>
<comment type="caution">
    <text evidence="3">The sequence shown here is derived from an EMBL/GenBank/DDBJ whole genome shotgun (WGS) entry which is preliminary data.</text>
</comment>
<dbReference type="Pfam" id="PF21294">
    <property type="entry name" value="Polysacc_lyase_14"/>
    <property type="match status" value="1"/>
</dbReference>
<evidence type="ECO:0000256" key="1">
    <source>
        <dbReference type="SAM" id="SignalP"/>
    </source>
</evidence>
<dbReference type="AlphaFoldDB" id="A0A841J8X7"/>
<dbReference type="PANTHER" id="PTHR40124">
    <property type="match status" value="1"/>
</dbReference>
<proteinExistence type="predicted"/>
<gene>
    <name evidence="3" type="ORF">HDF22_001326</name>
</gene>
<dbReference type="Gene3D" id="2.60.120.200">
    <property type="match status" value="1"/>
</dbReference>
<dbReference type="PROSITE" id="PS51257">
    <property type="entry name" value="PROKAR_LIPOPROTEIN"/>
    <property type="match status" value="1"/>
</dbReference>
<dbReference type="EMBL" id="JACHCA010000003">
    <property type="protein sequence ID" value="MBB6127220.1"/>
    <property type="molecule type" value="Genomic_DNA"/>
</dbReference>
<dbReference type="Proteomes" id="UP000548326">
    <property type="component" value="Unassembled WGS sequence"/>
</dbReference>
<dbReference type="RefSeq" id="WP_183586447.1">
    <property type="nucleotide sequence ID" value="NZ_JACHCA010000003.1"/>
</dbReference>
<accession>A0A841J8X7</accession>
<sequence>MKKNVLRSGAAAIMLIGLSLTSCKKGANAPNNVNDKPVVNGPNLAVDAVNSTFAMDWNNRTNGATYTQAQANADLGNTSSWNDRAYTTNGKDNTVGSRITLLPGQLSGAGGLVTNTSIGAGSAYEMDYDVKFHSQFNWSRGGKVGFGFGIGEHNTGGDAAWDGNGGTLRLMWYSPDSNPNRVYFQPYLYYKDMNGGPSSGNNFGDTFGKSYPSSGALVKGQWYHVHLYIKSNMGSNTNGHAQIVIDGTVVLDQDIRWTTNDSKRMIDQLTWHTFRGGSQDYWTASTTDYIYYDNLSVHRISTN</sequence>
<evidence type="ECO:0000313" key="4">
    <source>
        <dbReference type="Proteomes" id="UP000548326"/>
    </source>
</evidence>
<reference evidence="3 4" key="1">
    <citation type="submission" date="2020-08" db="EMBL/GenBank/DDBJ databases">
        <title>Genomic Encyclopedia of Type Strains, Phase IV (KMG-V): Genome sequencing to study the core and pangenomes of soil and plant-associated prokaryotes.</title>
        <authorList>
            <person name="Whitman W."/>
        </authorList>
    </citation>
    <scope>NUCLEOTIDE SEQUENCE [LARGE SCALE GENOMIC DNA]</scope>
    <source>
        <strain evidence="3 4">MP601</strain>
    </source>
</reference>
<feature type="chain" id="PRO_5032582808" description="Polysaccharide lyase 14 domain-containing protein" evidence="1">
    <location>
        <begin position="30"/>
        <end position="303"/>
    </location>
</feature>
<evidence type="ECO:0000259" key="2">
    <source>
        <dbReference type="Pfam" id="PF21294"/>
    </source>
</evidence>
<dbReference type="InterPro" id="IPR048958">
    <property type="entry name" value="Polysacc_lyase_14"/>
</dbReference>
<feature type="domain" description="Polysaccharide lyase 14" evidence="2">
    <location>
        <begin position="124"/>
        <end position="295"/>
    </location>
</feature>